<name>A0AAV4W8A5_9ARAC</name>
<gene>
    <name evidence="1" type="primary">spop_82</name>
    <name evidence="1" type="ORF">CDAR_206751</name>
</gene>
<accession>A0AAV4W8A5</accession>
<evidence type="ECO:0000313" key="1">
    <source>
        <dbReference type="EMBL" id="GIY77610.1"/>
    </source>
</evidence>
<proteinExistence type="predicted"/>
<protein>
    <submittedName>
        <fullName evidence="1">Speckle-type POZ protein</fullName>
    </submittedName>
</protein>
<evidence type="ECO:0000313" key="2">
    <source>
        <dbReference type="Proteomes" id="UP001054837"/>
    </source>
</evidence>
<organism evidence="1 2">
    <name type="scientific">Caerostris darwini</name>
    <dbReference type="NCBI Taxonomy" id="1538125"/>
    <lineage>
        <taxon>Eukaryota</taxon>
        <taxon>Metazoa</taxon>
        <taxon>Ecdysozoa</taxon>
        <taxon>Arthropoda</taxon>
        <taxon>Chelicerata</taxon>
        <taxon>Arachnida</taxon>
        <taxon>Araneae</taxon>
        <taxon>Araneomorphae</taxon>
        <taxon>Entelegynae</taxon>
        <taxon>Araneoidea</taxon>
        <taxon>Araneidae</taxon>
        <taxon>Caerostris</taxon>
    </lineage>
</organism>
<comment type="caution">
    <text evidence="1">The sequence shown here is derived from an EMBL/GenBank/DDBJ whole genome shotgun (WGS) entry which is preliminary data.</text>
</comment>
<dbReference type="SUPFAM" id="SSF49599">
    <property type="entry name" value="TRAF domain-like"/>
    <property type="match status" value="1"/>
</dbReference>
<keyword evidence="2" id="KW-1185">Reference proteome</keyword>
<sequence length="266" mass="29445">MWKCSGEISSDGYCTARTLIGVGKKFSIWSIRNFSTLEEGNELTNRIKSTLNDKSIVTLKLSVSGEDETLRVRFIPSNSDAESRCCFSIKLSVLDLNGEAVTCGEAEVLFGVFVKESGCLLTLTKKEIMKKKSQYLRDDMLSLLYECKFSNGLVYETIENTNYGWIPSQTANGCLSDLKLADNTTATTNPSAPSVLKRNIEVMLHESVLCDVKLRTGAETIPAHCCGDNVAEIQRLNQIYCSTDLDSRLESECAAWLASSFTVHQK</sequence>
<dbReference type="EMBL" id="BPLQ01014147">
    <property type="protein sequence ID" value="GIY77610.1"/>
    <property type="molecule type" value="Genomic_DNA"/>
</dbReference>
<reference evidence="1 2" key="1">
    <citation type="submission" date="2021-06" db="EMBL/GenBank/DDBJ databases">
        <title>Caerostris darwini draft genome.</title>
        <authorList>
            <person name="Kono N."/>
            <person name="Arakawa K."/>
        </authorList>
    </citation>
    <scope>NUCLEOTIDE SEQUENCE [LARGE SCALE GENOMIC DNA]</scope>
</reference>
<dbReference type="Proteomes" id="UP001054837">
    <property type="component" value="Unassembled WGS sequence"/>
</dbReference>
<dbReference type="AlphaFoldDB" id="A0AAV4W8A5"/>